<evidence type="ECO:0000313" key="9">
    <source>
        <dbReference type="Proteomes" id="UP000254762"/>
    </source>
</evidence>
<evidence type="ECO:0000256" key="4">
    <source>
        <dbReference type="ARBA" id="ARBA00022989"/>
    </source>
</evidence>
<keyword evidence="2" id="KW-0813">Transport</keyword>
<evidence type="ECO:0000256" key="5">
    <source>
        <dbReference type="ARBA" id="ARBA00023136"/>
    </source>
</evidence>
<dbReference type="AlphaFoldDB" id="A0A379T271"/>
<organism evidence="8 9">
    <name type="scientific">Salmonella enterica subsp. arizonae</name>
    <dbReference type="NCBI Taxonomy" id="59203"/>
    <lineage>
        <taxon>Bacteria</taxon>
        <taxon>Pseudomonadati</taxon>
        <taxon>Pseudomonadota</taxon>
        <taxon>Gammaproteobacteria</taxon>
        <taxon>Enterobacterales</taxon>
        <taxon>Enterobacteriaceae</taxon>
        <taxon>Salmonella</taxon>
    </lineage>
</organism>
<comment type="subcellular location">
    <subcellularLocation>
        <location evidence="1">Membrane</location>
        <topology evidence="1">Multi-pass membrane protein</topology>
    </subcellularLocation>
</comment>
<feature type="transmembrane region" description="Helical" evidence="6">
    <location>
        <begin position="198"/>
        <end position="218"/>
    </location>
</feature>
<dbReference type="EMBL" id="UGXD01000002">
    <property type="protein sequence ID" value="SUG35787.1"/>
    <property type="molecule type" value="Genomic_DNA"/>
</dbReference>
<keyword evidence="5 6" id="KW-0472">Membrane</keyword>
<accession>A0A379T271</accession>
<evidence type="ECO:0000313" key="8">
    <source>
        <dbReference type="EMBL" id="SUG35787.1"/>
    </source>
</evidence>
<dbReference type="PANTHER" id="PTHR43495">
    <property type="entry name" value="GABA PERMEASE"/>
    <property type="match status" value="1"/>
</dbReference>
<dbReference type="GO" id="GO:0016020">
    <property type="term" value="C:membrane"/>
    <property type="evidence" value="ECO:0007669"/>
    <property type="project" value="UniProtKB-SubCell"/>
</dbReference>
<feature type="transmembrane region" description="Helical" evidence="6">
    <location>
        <begin position="99"/>
        <end position="122"/>
    </location>
</feature>
<evidence type="ECO:0000256" key="6">
    <source>
        <dbReference type="SAM" id="Phobius"/>
    </source>
</evidence>
<dbReference type="Gene3D" id="1.20.1740.10">
    <property type="entry name" value="Amino acid/polyamine transporter I"/>
    <property type="match status" value="1"/>
</dbReference>
<proteinExistence type="predicted"/>
<feature type="transmembrane region" description="Helical" evidence="6">
    <location>
        <begin position="12"/>
        <end position="30"/>
    </location>
</feature>
<dbReference type="InterPro" id="IPR004841">
    <property type="entry name" value="AA-permease/SLC12A_dom"/>
</dbReference>
<evidence type="ECO:0000256" key="2">
    <source>
        <dbReference type="ARBA" id="ARBA00022448"/>
    </source>
</evidence>
<dbReference type="Proteomes" id="UP000254762">
    <property type="component" value="Unassembled WGS sequence"/>
</dbReference>
<keyword evidence="3 6" id="KW-0812">Transmembrane</keyword>
<reference evidence="8 9" key="1">
    <citation type="submission" date="2018-06" db="EMBL/GenBank/DDBJ databases">
        <authorList>
            <consortium name="Pathogen Informatics"/>
            <person name="Doyle S."/>
        </authorList>
    </citation>
    <scope>NUCLEOTIDE SEQUENCE [LARGE SCALE GENOMIC DNA]</scope>
    <source>
        <strain evidence="8 9">NCTC7304</strain>
    </source>
</reference>
<keyword evidence="4 6" id="KW-1133">Transmembrane helix</keyword>
<dbReference type="PANTHER" id="PTHR43495:SF7">
    <property type="entry name" value="TRANSPORT PROTEIN YIFK-RELATED"/>
    <property type="match status" value="1"/>
</dbReference>
<evidence type="ECO:0000256" key="1">
    <source>
        <dbReference type="ARBA" id="ARBA00004141"/>
    </source>
</evidence>
<sequence>MRSAVGNVLWRILIFYVGAIFVIVTIFPWNEIGSNGSPFVLTFAKIGITAAAGIINFVVLTAALSGCNSGMYSCGRMLYAPGEKPSNYRRQLQKSPRHGVPVAGVALSILILLVGSCLNYIIPNPQRVFVYVYSASVLPGMVPWFVILISQLRFRQAHKEAIADHPFRSIMFPWANYLTMAFLVCVLIGMYFNEDTRMSLFVGVIFLLVVTLVYKSFLPESSRNRP</sequence>
<feature type="transmembrane region" description="Helical" evidence="6">
    <location>
        <begin position="128"/>
        <end position="149"/>
    </location>
</feature>
<evidence type="ECO:0000256" key="3">
    <source>
        <dbReference type="ARBA" id="ARBA00022692"/>
    </source>
</evidence>
<protein>
    <submittedName>
        <fullName evidence="8">Amino acid permease</fullName>
    </submittedName>
</protein>
<feature type="transmembrane region" description="Helical" evidence="6">
    <location>
        <begin position="42"/>
        <end position="67"/>
    </location>
</feature>
<gene>
    <name evidence="8" type="primary">yifK_1</name>
    <name evidence="8" type="ORF">NCTC7304_05389</name>
</gene>
<feature type="domain" description="Amino acid permease/ SLC12A" evidence="7">
    <location>
        <begin position="4"/>
        <end position="212"/>
    </location>
</feature>
<name>A0A379T271_SALER</name>
<dbReference type="GO" id="GO:0055085">
    <property type="term" value="P:transmembrane transport"/>
    <property type="evidence" value="ECO:0007669"/>
    <property type="project" value="InterPro"/>
</dbReference>
<dbReference type="Pfam" id="PF00324">
    <property type="entry name" value="AA_permease"/>
    <property type="match status" value="1"/>
</dbReference>
<feature type="transmembrane region" description="Helical" evidence="6">
    <location>
        <begin position="170"/>
        <end position="192"/>
    </location>
</feature>
<evidence type="ECO:0000259" key="7">
    <source>
        <dbReference type="Pfam" id="PF00324"/>
    </source>
</evidence>